<dbReference type="OrthoDB" id="64893at2759"/>
<dbReference type="GO" id="GO:0000226">
    <property type="term" value="P:microtubule cytoskeleton organization"/>
    <property type="evidence" value="ECO:0007669"/>
    <property type="project" value="TreeGrafter"/>
</dbReference>
<evidence type="ECO:0000256" key="7">
    <source>
        <dbReference type="SAM" id="MobiDB-lite"/>
    </source>
</evidence>
<feature type="compositionally biased region" description="Basic and acidic residues" evidence="7">
    <location>
        <begin position="70"/>
        <end position="88"/>
    </location>
</feature>
<proteinExistence type="predicted"/>
<feature type="compositionally biased region" description="Low complexity" evidence="7">
    <location>
        <begin position="524"/>
        <end position="546"/>
    </location>
</feature>
<keyword evidence="4" id="KW-0677">Repeat</keyword>
<feature type="compositionally biased region" description="Basic and acidic residues" evidence="7">
    <location>
        <begin position="23"/>
        <end position="34"/>
    </location>
</feature>
<comment type="caution">
    <text evidence="8">The sequence shown here is derived from an EMBL/GenBank/DDBJ whole genome shotgun (WGS) entry which is preliminary data.</text>
</comment>
<feature type="region of interest" description="Disordered" evidence="7">
    <location>
        <begin position="216"/>
        <end position="689"/>
    </location>
</feature>
<comment type="subcellular location">
    <subcellularLocation>
        <location evidence="1 6">Cytoplasm</location>
        <location evidence="1 6">Cytoskeleton</location>
    </subcellularLocation>
</comment>
<evidence type="ECO:0000256" key="2">
    <source>
        <dbReference type="ARBA" id="ARBA00022490"/>
    </source>
</evidence>
<dbReference type="PANTHER" id="PTHR11501">
    <property type="entry name" value="MICROTUBULE-ASSOCIATED PROTEIN"/>
    <property type="match status" value="1"/>
</dbReference>
<evidence type="ECO:0000256" key="3">
    <source>
        <dbReference type="ARBA" id="ARBA00022553"/>
    </source>
</evidence>
<feature type="compositionally biased region" description="Low complexity" evidence="7">
    <location>
        <begin position="385"/>
        <end position="453"/>
    </location>
</feature>
<feature type="compositionally biased region" description="Polar residues" evidence="7">
    <location>
        <begin position="155"/>
        <end position="175"/>
    </location>
</feature>
<dbReference type="AlphaFoldDB" id="A0A813VGI0"/>
<feature type="compositionally biased region" description="Low complexity" evidence="7">
    <location>
        <begin position="346"/>
        <end position="376"/>
    </location>
</feature>
<feature type="compositionally biased region" description="Polar residues" evidence="7">
    <location>
        <begin position="290"/>
        <end position="300"/>
    </location>
</feature>
<protein>
    <recommendedName>
        <fullName evidence="6">Microtubule-associated protein</fullName>
    </recommendedName>
</protein>
<feature type="compositionally biased region" description="Polar residues" evidence="7">
    <location>
        <begin position="89"/>
        <end position="107"/>
    </location>
</feature>
<sequence>MSDHNLVDDPLVSFDQPSPTKSKTNESYENRLLDDIDPFGNHNGTNGNSTNDSNQFSITNDLFPTDPDQDEKANHHEYSTQKNEESKDSPWNSQTYMNGSAANQNTLLLEFDPEAPNPAAENSTNQNSLFSNDQPTNAATQQNNQTESLLDFEGSSDNTNEFQQQSHLTSFSNPAPNLESADTDQNVPLTPQSAEQEQELLHQAFDEVNHAAQELVAKVDLVTTPTPPPTSDSQPPPSFDTEQKADVPIVPKSAAATATATATTPKADSASSIKKPAASATRPTSATKPKPSSTAVAASKSTEHKPAAATSTTKSTEHKPTASTTKTTESKPAATASATGRKTIHSAPATGSASTATSKPKATPTSPSAGPSTTPKPARDVPSKSSSTAATAAAAAATTGVTGTASSTATKPKPTASSTTATSTSRSTIKPVTKPTRPSTAPKTSASTASASTDQETTILSTAPEASSSSASTTAKPNIRAPLHSTKQPTKTTTTTSTAGATGTSRTAASTTKSTAVKERPTSHSRATTRPATATSASATTAPKRANSASRPATADTASRPARSVAADGASGTTAARPQWNSTTSKVGSLQNASHKAGGGTVKIPNQKLHWNAKSKVGSLDNASHKAGGGTVKIESKKLDFKEKAKAKTDSGHHETMTSGNSDGASASTTVNDEQQKETQPSDEQQTHDDGINYELKFIPHERPNTPGRDDIDVAAKKKPRRKRTFVRGKRCVVQQVRGHGRLEDPPARNAAWRYGFNVPVNYDDVGLNCGGLSIQKANDGRCGICGDSYSGPRDHEIGGKYATNTIVRNYISGSQVDVKILLTANHVGFMELRLCPLDDPNREVTQECLDENLLFIENFGTHYPVNEGTDTILLKVHLPAGLSCSHCVLQWRYHAGNNWGTDGTTGRSCLGCGYQEEFYNCADISIAPVDGDFLAGLSTSSSTEQSIFVAPFVDPILIPPEVEQASILSNEFFITTTTTVTTTTTTTAAVVEPSMNFLFPYQPSEDLITQTTKSNKTLRCFPTHEVLKPLVGIEHWCLQLCVVHCPPTLCACVEL</sequence>
<name>A0A813VGI0_ADIRI</name>
<organism evidence="8 9">
    <name type="scientific">Adineta ricciae</name>
    <name type="common">Rotifer</name>
    <dbReference type="NCBI Taxonomy" id="249248"/>
    <lineage>
        <taxon>Eukaryota</taxon>
        <taxon>Metazoa</taxon>
        <taxon>Spiralia</taxon>
        <taxon>Gnathifera</taxon>
        <taxon>Rotifera</taxon>
        <taxon>Eurotatoria</taxon>
        <taxon>Bdelloidea</taxon>
        <taxon>Adinetida</taxon>
        <taxon>Adinetidae</taxon>
        <taxon>Adineta</taxon>
    </lineage>
</organism>
<dbReference type="GO" id="GO:0008017">
    <property type="term" value="F:microtubule binding"/>
    <property type="evidence" value="ECO:0007669"/>
    <property type="project" value="InterPro"/>
</dbReference>
<feature type="compositionally biased region" description="Low complexity" evidence="7">
    <location>
        <begin position="40"/>
        <end position="54"/>
    </location>
</feature>
<reference evidence="8" key="1">
    <citation type="submission" date="2021-02" db="EMBL/GenBank/DDBJ databases">
        <authorList>
            <person name="Nowell W R."/>
        </authorList>
    </citation>
    <scope>NUCLEOTIDE SEQUENCE</scope>
</reference>
<feature type="compositionally biased region" description="Basic and acidic residues" evidence="7">
    <location>
        <begin position="634"/>
        <end position="656"/>
    </location>
</feature>
<evidence type="ECO:0000256" key="5">
    <source>
        <dbReference type="ARBA" id="ARBA00023212"/>
    </source>
</evidence>
<dbReference type="PANTHER" id="PTHR11501:SF18">
    <property type="entry name" value="MICROTUBULE-ASSOCIATED PROTEIN"/>
    <property type="match status" value="1"/>
</dbReference>
<dbReference type="EMBL" id="CAJNOJ010000019">
    <property type="protein sequence ID" value="CAF0838129.1"/>
    <property type="molecule type" value="Genomic_DNA"/>
</dbReference>
<accession>A0A813VGI0</accession>
<gene>
    <name evidence="8" type="ORF">EDS130_LOCUS6699</name>
</gene>
<keyword evidence="6" id="KW-0493">Microtubule</keyword>
<keyword evidence="3" id="KW-0597">Phosphoprotein</keyword>
<keyword evidence="5 6" id="KW-0206">Cytoskeleton</keyword>
<dbReference type="GO" id="GO:0031175">
    <property type="term" value="P:neuron projection development"/>
    <property type="evidence" value="ECO:0007669"/>
    <property type="project" value="TreeGrafter"/>
</dbReference>
<evidence type="ECO:0000313" key="8">
    <source>
        <dbReference type="EMBL" id="CAF0838129.1"/>
    </source>
</evidence>
<dbReference type="InterPro" id="IPR027324">
    <property type="entry name" value="MAP2/MAP4/Tau"/>
</dbReference>
<evidence type="ECO:0000256" key="1">
    <source>
        <dbReference type="ARBA" id="ARBA00004245"/>
    </source>
</evidence>
<dbReference type="PROSITE" id="PS51491">
    <property type="entry name" value="TAU_MAP_2"/>
    <property type="match status" value="1"/>
</dbReference>
<feature type="compositionally biased region" description="Pro residues" evidence="7">
    <location>
        <begin position="225"/>
        <end position="238"/>
    </location>
</feature>
<feature type="compositionally biased region" description="Polar residues" evidence="7">
    <location>
        <begin position="120"/>
        <end position="135"/>
    </location>
</feature>
<dbReference type="PROSITE" id="PS00229">
    <property type="entry name" value="TAU_MAP_1"/>
    <property type="match status" value="1"/>
</dbReference>
<dbReference type="GO" id="GO:0005874">
    <property type="term" value="C:microtubule"/>
    <property type="evidence" value="ECO:0007669"/>
    <property type="project" value="UniProtKB-KW"/>
</dbReference>
<evidence type="ECO:0000256" key="6">
    <source>
        <dbReference type="RuleBase" id="RU000686"/>
    </source>
</evidence>
<feature type="compositionally biased region" description="Polar residues" evidence="7">
    <location>
        <begin position="657"/>
        <end position="684"/>
    </location>
</feature>
<feature type="region of interest" description="Disordered" evidence="7">
    <location>
        <begin position="1"/>
        <end position="190"/>
    </location>
</feature>
<evidence type="ECO:0000256" key="4">
    <source>
        <dbReference type="ARBA" id="ARBA00022737"/>
    </source>
</evidence>
<feature type="compositionally biased region" description="Low complexity" evidence="7">
    <location>
        <begin position="490"/>
        <end position="515"/>
    </location>
</feature>
<dbReference type="InterPro" id="IPR001084">
    <property type="entry name" value="MAP_tubulin-bd_rpt"/>
</dbReference>
<dbReference type="Pfam" id="PF00418">
    <property type="entry name" value="Tubulin-binding"/>
    <property type="match status" value="1"/>
</dbReference>
<evidence type="ECO:0000313" key="9">
    <source>
        <dbReference type="Proteomes" id="UP000663852"/>
    </source>
</evidence>
<feature type="compositionally biased region" description="Low complexity" evidence="7">
    <location>
        <begin position="461"/>
        <end position="475"/>
    </location>
</feature>
<feature type="compositionally biased region" description="Polar residues" evidence="7">
    <location>
        <begin position="571"/>
        <end position="594"/>
    </location>
</feature>
<dbReference type="GO" id="GO:0043005">
    <property type="term" value="C:neuron projection"/>
    <property type="evidence" value="ECO:0007669"/>
    <property type="project" value="TreeGrafter"/>
</dbReference>
<feature type="compositionally biased region" description="Low complexity" evidence="7">
    <location>
        <begin position="251"/>
        <end position="289"/>
    </location>
</feature>
<feature type="compositionally biased region" description="Low complexity" evidence="7">
    <location>
        <begin position="136"/>
        <end position="146"/>
    </location>
</feature>
<keyword evidence="2 6" id="KW-0963">Cytoplasm</keyword>
<dbReference type="Proteomes" id="UP000663852">
    <property type="component" value="Unassembled WGS sequence"/>
</dbReference>